<keyword evidence="36" id="KW-1133">Transmembrane helix</keyword>
<keyword evidence="36" id="KW-0472">Membrane</keyword>
<dbReference type="GO" id="GO:0051646">
    <property type="term" value="P:mitochondrion localization"/>
    <property type="evidence" value="ECO:0007669"/>
    <property type="project" value="UniProtKB-ARBA"/>
</dbReference>
<feature type="compositionally biased region" description="Basic residues" evidence="35">
    <location>
        <begin position="82"/>
        <end position="92"/>
    </location>
</feature>
<evidence type="ECO:0000256" key="21">
    <source>
        <dbReference type="ARBA" id="ARBA00022843"/>
    </source>
</evidence>
<evidence type="ECO:0000256" key="1">
    <source>
        <dbReference type="ARBA" id="ARBA00001947"/>
    </source>
</evidence>
<evidence type="ECO:0000256" key="27">
    <source>
        <dbReference type="ARBA" id="ARBA00023242"/>
    </source>
</evidence>
<comment type="subcellular location">
    <subcellularLocation>
        <location evidence="7">Cell projection</location>
        <location evidence="7">Axon</location>
    </subcellularLocation>
    <subcellularLocation>
        <location evidence="4">Cell projection</location>
        <location evidence="4">Dendrite</location>
    </subcellularLocation>
    <subcellularLocation>
        <location evidence="2">Cytoplasm</location>
        <location evidence="2">Cytoskeleton</location>
        <location evidence="2">Cilium basal body</location>
    </subcellularLocation>
    <subcellularLocation>
        <location evidence="5">Cytoplasm</location>
        <location evidence="5">Cytoskeleton</location>
        <location evidence="5">Microtubule organizing center</location>
        <location evidence="5">Centrosome</location>
    </subcellularLocation>
    <subcellularLocation>
        <location evidence="3">Nucleus</location>
    </subcellularLocation>
    <subcellularLocation>
        <location evidence="6">Perikaryon</location>
    </subcellularLocation>
</comment>
<keyword evidence="17 34" id="KW-0863">Zinc-finger</keyword>
<keyword evidence="23" id="KW-0805">Transcription regulation</keyword>
<keyword evidence="12" id="KW-0678">Repressor</keyword>
<protein>
    <recommendedName>
        <fullName evidence="32">Protein deacetylase HDAC6</fullName>
    </recommendedName>
    <alternativeName>
        <fullName evidence="33">Tubulin-lysine deacetylase HDAC6</fullName>
    </alternativeName>
</protein>
<keyword evidence="22" id="KW-0156">Chromatin regulator</keyword>
<dbReference type="PANTHER" id="PTHR10625">
    <property type="entry name" value="HISTONE DEACETYLASE HDAC1-RELATED"/>
    <property type="match status" value="1"/>
</dbReference>
<keyword evidence="19" id="KW-0378">Hydrolase</keyword>
<keyword evidence="13" id="KW-0597">Phosphoprotein</keyword>
<dbReference type="PANTHER" id="PTHR10625:SF38">
    <property type="entry name" value="HISTONE DEACETYLASE 6, ISOFORM G"/>
    <property type="match status" value="1"/>
</dbReference>
<dbReference type="CDD" id="cd10002">
    <property type="entry name" value="HDAC10_HDAC6-dom1"/>
    <property type="match status" value="1"/>
</dbReference>
<name>A0A151IRF6_9HYME</name>
<evidence type="ECO:0000259" key="37">
    <source>
        <dbReference type="PROSITE" id="PS50271"/>
    </source>
</evidence>
<keyword evidence="27" id="KW-0539">Nucleus</keyword>
<feature type="domain" description="UBP-type" evidence="37">
    <location>
        <begin position="1121"/>
        <end position="1219"/>
    </location>
</feature>
<evidence type="ECO:0000256" key="18">
    <source>
        <dbReference type="ARBA" id="ARBA00022786"/>
    </source>
</evidence>
<evidence type="ECO:0000256" key="8">
    <source>
        <dbReference type="ARBA" id="ARBA00004906"/>
    </source>
</evidence>
<dbReference type="PROSITE" id="PS50271">
    <property type="entry name" value="ZF_UBP"/>
    <property type="match status" value="1"/>
</dbReference>
<evidence type="ECO:0000256" key="26">
    <source>
        <dbReference type="ARBA" id="ARBA00023212"/>
    </source>
</evidence>
<keyword evidence="20" id="KW-0862">Zinc</keyword>
<keyword evidence="11" id="KW-0963">Cytoplasm</keyword>
<dbReference type="AlphaFoldDB" id="A0A151IRF6"/>
<evidence type="ECO:0000256" key="12">
    <source>
        <dbReference type="ARBA" id="ARBA00022491"/>
    </source>
</evidence>
<proteinExistence type="inferred from homology"/>
<evidence type="ECO:0000256" key="33">
    <source>
        <dbReference type="ARBA" id="ARBA00082852"/>
    </source>
</evidence>
<keyword evidence="15" id="KW-0479">Metal-binding</keyword>
<evidence type="ECO:0000256" key="3">
    <source>
        <dbReference type="ARBA" id="ARBA00004123"/>
    </source>
</evidence>
<evidence type="ECO:0000256" key="36">
    <source>
        <dbReference type="SAM" id="Phobius"/>
    </source>
</evidence>
<dbReference type="PRINTS" id="PR01270">
    <property type="entry name" value="HDASUPER"/>
</dbReference>
<evidence type="ECO:0000256" key="15">
    <source>
        <dbReference type="ARBA" id="ARBA00022723"/>
    </source>
</evidence>
<feature type="transmembrane region" description="Helical" evidence="36">
    <location>
        <begin position="12"/>
        <end position="29"/>
    </location>
</feature>
<dbReference type="GO" id="GO:0030425">
    <property type="term" value="C:dendrite"/>
    <property type="evidence" value="ECO:0007669"/>
    <property type="project" value="UniProtKB-SubCell"/>
</dbReference>
<evidence type="ECO:0000256" key="19">
    <source>
        <dbReference type="ARBA" id="ARBA00022801"/>
    </source>
</evidence>
<keyword evidence="21" id="KW-0832">Ubl conjugation</keyword>
<dbReference type="GO" id="GO:0032886">
    <property type="term" value="P:regulation of microtubule-based process"/>
    <property type="evidence" value="ECO:0007669"/>
    <property type="project" value="UniProtKB-ARBA"/>
</dbReference>
<sequence length="1229" mass="137496">MKPIILKNLITAVKLLFLLNAVVVLYLLLNINKIILQTEPTVNLNLFAAAKQLADSEIELIKVIENSTKCQRTTTNMLSNAKKTKKPGKSKNARPSAALLAAKQEAAKRQLLSDQKSNNNFVPDIYQKAIDAYKMIRKETGLVFDRSMAEHECIWDPNYPECPARFTRVLQRCEELGLVQRCKLIEPRRATENELLSKHSQKQIDILKATDDSTDSENLELLSSKYDCVYIHPSTYRLSLLAVGSTINLVESVCKGEIQNGMAIIRPPGHHAMKSEYCGYCFFNNVALAVEKALSSGLANRILIVDWDVHHGQATQQMFYNDPRVVYFSIHRYEHGEFWPNLRESDFHYIGEELGEGYNFNVPLNKTGMTNADYIAIFQQVLLPMAYEFQPDLIIVSAGYDAALGCPEFCPDLILVSAGFDSALGDEKGEMLITPACYSHLLSSLLSLANGKVAVVLEGGYCLKSLAEGAALTLRTLLGDPCPVLQTLDLPSLSIRNTILNVIYSHKPYWKCYQYQETHSINSVTHSKEEIANRHVVTMTFKGSEVKLEKYDTRNCYPVQSKETLEVVEKKLDELIQLTNLYKAPHKVCIVYDEKMQKHCNISDNSHPEKPNRISSIYKNHEEHGLLQRCYLLQGRSATIEELSLIHSIDHIDDIKRTSTLKLKELQKQASDYNSVYLHSDTWSNACISAGSLLQVVDAVLNGECQSGVAIVRPPGHHAEKDIACGFCIFNNVAVAAMYAVQFYHLKRVLIVDWDVHHGNGTQSIFEEDPKILYISVHRYDNGSFFPNSKLANYTSTGLNAGEGFNVNIPWNKKGMGDAEYIAAFQQVVIPIAYQFNPELVLISAGFDACIGDTLGGCLVSPELYGHLTHWLSSLANGRIILSLEGGYNINSISHAMTMCTKALLGDPLPMLDPNLIPCTSAINSINNVLKTHKKFWSNLQYGMSLPKERLLSKFKTIPNKREEQGKNADKLKQIFMEPKIALEGIESEKLDLNLAIDKNCLNLVTDEEISKLTCEVENIKIKNFELHAMKNEAVEAKKNPELKQSKAKNLDVSQSIQKCVNETHQSRGSQQGNSDIREDHDDEGAASSQSGTRPITLSEYLSDNLQALTAGEMFAIVPLQDCPHLFTVNEVPPGGIDVTTPCAECASIAENWICLQCYTVHCARSINQHAMQHAEEFEHPITLSFSDISVWCYGCETYVDNPRLYAARNAAHQSKFNEALPWTYSESA</sequence>
<gene>
    <name evidence="38" type="ORF">ALC57_18578</name>
</gene>
<evidence type="ECO:0000256" key="25">
    <source>
        <dbReference type="ARBA" id="ARBA00023203"/>
    </source>
</evidence>
<comment type="similarity">
    <text evidence="9">Belongs to the histone deacetylase family. HD type 2 subfamily.</text>
</comment>
<feature type="region of interest" description="Disordered" evidence="35">
    <location>
        <begin position="1062"/>
        <end position="1094"/>
    </location>
</feature>
<comment type="cofactor">
    <cofactor evidence="1">
        <name>Zn(2+)</name>
        <dbReference type="ChEBI" id="CHEBI:29105"/>
    </cofactor>
</comment>
<keyword evidence="36" id="KW-0812">Transmembrane</keyword>
<evidence type="ECO:0000256" key="14">
    <source>
        <dbReference type="ARBA" id="ARBA00022679"/>
    </source>
</evidence>
<dbReference type="Pfam" id="PF00850">
    <property type="entry name" value="Hist_deacetyl"/>
    <property type="match status" value="3"/>
</dbReference>
<evidence type="ECO:0000256" key="13">
    <source>
        <dbReference type="ARBA" id="ARBA00022553"/>
    </source>
</evidence>
<accession>A0A151IRF6</accession>
<evidence type="ECO:0000256" key="23">
    <source>
        <dbReference type="ARBA" id="ARBA00023015"/>
    </source>
</evidence>
<dbReference type="InterPro" id="IPR001607">
    <property type="entry name" value="Znf_UBP"/>
</dbReference>
<feature type="compositionally biased region" description="Polar residues" evidence="35">
    <location>
        <begin position="1062"/>
        <end position="1075"/>
    </location>
</feature>
<dbReference type="GO" id="GO:0008270">
    <property type="term" value="F:zinc ion binding"/>
    <property type="evidence" value="ECO:0007669"/>
    <property type="project" value="UniProtKB-KW"/>
</dbReference>
<dbReference type="Gene3D" id="3.40.800.20">
    <property type="entry name" value="Histone deacetylase domain"/>
    <property type="match status" value="3"/>
</dbReference>
<evidence type="ECO:0000313" key="38">
    <source>
        <dbReference type="EMBL" id="KYN09308.1"/>
    </source>
</evidence>
<keyword evidence="24" id="KW-0804">Transcription</keyword>
<evidence type="ECO:0000313" key="39">
    <source>
        <dbReference type="Proteomes" id="UP000078492"/>
    </source>
</evidence>
<feature type="region of interest" description="Disordered" evidence="35">
    <location>
        <begin position="76"/>
        <end position="95"/>
    </location>
</feature>
<dbReference type="GO" id="GO:0051129">
    <property type="term" value="P:negative regulation of cellular component organization"/>
    <property type="evidence" value="ECO:0007669"/>
    <property type="project" value="UniProtKB-ARBA"/>
</dbReference>
<comment type="catalytic activity">
    <reaction evidence="30">
        <text>N(6)-acetyl-L-lysyl-[protein] + H2O = L-lysyl-[protein] + acetate</text>
        <dbReference type="Rhea" id="RHEA:58108"/>
        <dbReference type="Rhea" id="RHEA-COMP:9752"/>
        <dbReference type="Rhea" id="RHEA-COMP:10731"/>
        <dbReference type="ChEBI" id="CHEBI:15377"/>
        <dbReference type="ChEBI" id="CHEBI:29969"/>
        <dbReference type="ChEBI" id="CHEBI:30089"/>
        <dbReference type="ChEBI" id="CHEBI:61930"/>
    </reaction>
    <physiologicalReaction direction="left-to-right" evidence="30">
        <dbReference type="Rhea" id="RHEA:58109"/>
    </physiologicalReaction>
</comment>
<evidence type="ECO:0000256" key="7">
    <source>
        <dbReference type="ARBA" id="ARBA00004489"/>
    </source>
</evidence>
<evidence type="ECO:0000256" key="9">
    <source>
        <dbReference type="ARBA" id="ARBA00007738"/>
    </source>
</evidence>
<keyword evidence="26" id="KW-0206">Cytoskeleton</keyword>
<evidence type="ECO:0000256" key="22">
    <source>
        <dbReference type="ARBA" id="ARBA00022853"/>
    </source>
</evidence>
<evidence type="ECO:0000256" key="17">
    <source>
        <dbReference type="ARBA" id="ARBA00022771"/>
    </source>
</evidence>
<evidence type="ECO:0000256" key="11">
    <source>
        <dbReference type="ARBA" id="ARBA00022490"/>
    </source>
</evidence>
<reference evidence="38 39" key="1">
    <citation type="submission" date="2015-09" db="EMBL/GenBank/DDBJ databases">
        <title>Trachymyrmex cornetzi WGS genome.</title>
        <authorList>
            <person name="Nygaard S."/>
            <person name="Hu H."/>
            <person name="Boomsma J."/>
            <person name="Zhang G."/>
        </authorList>
    </citation>
    <scope>NUCLEOTIDE SEQUENCE [LARGE SCALE GENOMIC DNA]</scope>
    <source>
        <strain evidence="38">Tcor2-1</strain>
        <tissue evidence="38">Whole body</tissue>
    </source>
</reference>
<evidence type="ECO:0000256" key="32">
    <source>
        <dbReference type="ARBA" id="ARBA00068733"/>
    </source>
</evidence>
<dbReference type="STRING" id="471704.A0A151IRF6"/>
<evidence type="ECO:0000256" key="6">
    <source>
        <dbReference type="ARBA" id="ARBA00004484"/>
    </source>
</evidence>
<dbReference type="GO" id="GO:0040029">
    <property type="term" value="P:epigenetic regulation of gene expression"/>
    <property type="evidence" value="ECO:0007669"/>
    <property type="project" value="TreeGrafter"/>
</dbReference>
<dbReference type="InterPro" id="IPR037138">
    <property type="entry name" value="His_deacetylse_dom_sf"/>
</dbReference>
<evidence type="ECO:0000256" key="10">
    <source>
        <dbReference type="ARBA" id="ARBA00022481"/>
    </source>
</evidence>
<dbReference type="InterPro" id="IPR023696">
    <property type="entry name" value="Ureohydrolase_dom_sf"/>
</dbReference>
<dbReference type="Pfam" id="PF02148">
    <property type="entry name" value="zf-UBP"/>
    <property type="match status" value="1"/>
</dbReference>
<keyword evidence="18" id="KW-0833">Ubl conjugation pathway</keyword>
<dbReference type="GO" id="GO:0030424">
    <property type="term" value="C:axon"/>
    <property type="evidence" value="ECO:0007669"/>
    <property type="project" value="UniProtKB-SubCell"/>
</dbReference>
<organism evidence="38 39">
    <name type="scientific">Trachymyrmex cornetzi</name>
    <dbReference type="NCBI Taxonomy" id="471704"/>
    <lineage>
        <taxon>Eukaryota</taxon>
        <taxon>Metazoa</taxon>
        <taxon>Ecdysozoa</taxon>
        <taxon>Arthropoda</taxon>
        <taxon>Hexapoda</taxon>
        <taxon>Insecta</taxon>
        <taxon>Pterygota</taxon>
        <taxon>Neoptera</taxon>
        <taxon>Endopterygota</taxon>
        <taxon>Hymenoptera</taxon>
        <taxon>Apocrita</taxon>
        <taxon>Aculeata</taxon>
        <taxon>Formicoidea</taxon>
        <taxon>Formicidae</taxon>
        <taxon>Myrmicinae</taxon>
        <taxon>Trachymyrmex</taxon>
    </lineage>
</organism>
<dbReference type="InterPro" id="IPR000286">
    <property type="entry name" value="HDACs"/>
</dbReference>
<dbReference type="SUPFAM" id="SSF57850">
    <property type="entry name" value="RING/U-box"/>
    <property type="match status" value="1"/>
</dbReference>
<keyword evidence="16" id="KW-0677">Repeat</keyword>
<dbReference type="GO" id="GO:0000118">
    <property type="term" value="C:histone deacetylase complex"/>
    <property type="evidence" value="ECO:0007669"/>
    <property type="project" value="TreeGrafter"/>
</dbReference>
<evidence type="ECO:0000256" key="28">
    <source>
        <dbReference type="ARBA" id="ARBA00023273"/>
    </source>
</evidence>
<keyword evidence="10" id="KW-0488">Methylation</keyword>
<dbReference type="GO" id="GO:0006950">
    <property type="term" value="P:response to stress"/>
    <property type="evidence" value="ECO:0007669"/>
    <property type="project" value="UniProtKB-ARBA"/>
</dbReference>
<dbReference type="GO" id="GO:0016740">
    <property type="term" value="F:transferase activity"/>
    <property type="evidence" value="ECO:0007669"/>
    <property type="project" value="UniProtKB-KW"/>
</dbReference>
<evidence type="ECO:0000256" key="2">
    <source>
        <dbReference type="ARBA" id="ARBA00004120"/>
    </source>
</evidence>
<dbReference type="SUPFAM" id="SSF52768">
    <property type="entry name" value="Arginase/deacetylase"/>
    <property type="match status" value="3"/>
</dbReference>
<comment type="pathway">
    <text evidence="8">Protein modification; protein ubiquitination.</text>
</comment>
<evidence type="ECO:0000256" key="4">
    <source>
        <dbReference type="ARBA" id="ARBA00004279"/>
    </source>
</evidence>
<comment type="catalytic activity">
    <reaction evidence="31">
        <text>N(6)-acetyl-L-lysyl-[alpha-tubulin] + H2O = L-lysyl-[alpha-tubulin] + acetate</text>
        <dbReference type="Rhea" id="RHEA:21548"/>
        <dbReference type="Rhea" id="RHEA-COMP:11278"/>
        <dbReference type="Rhea" id="RHEA-COMP:11279"/>
        <dbReference type="ChEBI" id="CHEBI:15377"/>
        <dbReference type="ChEBI" id="CHEBI:29969"/>
        <dbReference type="ChEBI" id="CHEBI:30089"/>
        <dbReference type="ChEBI" id="CHEBI:61930"/>
    </reaction>
    <physiologicalReaction direction="left-to-right" evidence="31">
        <dbReference type="Rhea" id="RHEA:21549"/>
    </physiologicalReaction>
</comment>
<comment type="catalytic activity">
    <reaction evidence="29">
        <text>N(6)-acetyl-L-lysyl-[histone] + H2O = L-lysyl-[histone] + acetate</text>
        <dbReference type="Rhea" id="RHEA:58196"/>
        <dbReference type="Rhea" id="RHEA-COMP:9845"/>
        <dbReference type="Rhea" id="RHEA-COMP:11338"/>
        <dbReference type="ChEBI" id="CHEBI:15377"/>
        <dbReference type="ChEBI" id="CHEBI:29969"/>
        <dbReference type="ChEBI" id="CHEBI:30089"/>
        <dbReference type="ChEBI" id="CHEBI:61930"/>
        <dbReference type="EC" id="3.5.1.98"/>
    </reaction>
</comment>
<dbReference type="SMART" id="SM00290">
    <property type="entry name" value="ZnF_UBP"/>
    <property type="match status" value="1"/>
</dbReference>
<evidence type="ECO:0000256" key="24">
    <source>
        <dbReference type="ARBA" id="ARBA00023163"/>
    </source>
</evidence>
<keyword evidence="28" id="KW-0966">Cell projection</keyword>
<evidence type="ECO:0000256" key="20">
    <source>
        <dbReference type="ARBA" id="ARBA00022833"/>
    </source>
</evidence>
<keyword evidence="14" id="KW-0808">Transferase</keyword>
<keyword evidence="39" id="KW-1185">Reference proteome</keyword>
<dbReference type="FunFam" id="3.40.800.20:FF:000005">
    <property type="entry name" value="histone deacetylase 6"/>
    <property type="match status" value="1"/>
</dbReference>
<dbReference type="Proteomes" id="UP000078492">
    <property type="component" value="Unassembled WGS sequence"/>
</dbReference>
<dbReference type="GO" id="GO:0005813">
    <property type="term" value="C:centrosome"/>
    <property type="evidence" value="ECO:0007669"/>
    <property type="project" value="UniProtKB-SubCell"/>
</dbReference>
<dbReference type="GO" id="GO:0141221">
    <property type="term" value="F:histone deacetylase activity, hydrolytic mechanism"/>
    <property type="evidence" value="ECO:0007669"/>
    <property type="project" value="UniProtKB-EC"/>
</dbReference>
<dbReference type="Gene3D" id="3.30.40.10">
    <property type="entry name" value="Zinc/RING finger domain, C3HC4 (zinc finger)"/>
    <property type="match status" value="1"/>
</dbReference>
<dbReference type="InterPro" id="IPR023801">
    <property type="entry name" value="His_deacetylse_dom"/>
</dbReference>
<dbReference type="FunFam" id="3.30.40.10:FF:000342">
    <property type="entry name" value="Histone deacetylase 6"/>
    <property type="match status" value="1"/>
</dbReference>
<dbReference type="EMBL" id="KQ981126">
    <property type="protein sequence ID" value="KYN09308.1"/>
    <property type="molecule type" value="Genomic_DNA"/>
</dbReference>
<evidence type="ECO:0000256" key="34">
    <source>
        <dbReference type="PROSITE-ProRule" id="PRU00502"/>
    </source>
</evidence>
<evidence type="ECO:0000256" key="30">
    <source>
        <dbReference type="ARBA" id="ARBA00049136"/>
    </source>
</evidence>
<dbReference type="InterPro" id="IPR013083">
    <property type="entry name" value="Znf_RING/FYVE/PHD"/>
</dbReference>
<evidence type="ECO:0000256" key="16">
    <source>
        <dbReference type="ARBA" id="ARBA00022737"/>
    </source>
</evidence>
<evidence type="ECO:0000256" key="31">
    <source>
        <dbReference type="ARBA" id="ARBA00050910"/>
    </source>
</evidence>
<keyword evidence="25" id="KW-0009">Actin-binding</keyword>
<dbReference type="GO" id="GO:0003779">
    <property type="term" value="F:actin binding"/>
    <property type="evidence" value="ECO:0007669"/>
    <property type="project" value="UniProtKB-KW"/>
</dbReference>
<dbReference type="GO" id="GO:0043204">
    <property type="term" value="C:perikaryon"/>
    <property type="evidence" value="ECO:0007669"/>
    <property type="project" value="UniProtKB-SubCell"/>
</dbReference>
<evidence type="ECO:0000256" key="5">
    <source>
        <dbReference type="ARBA" id="ARBA00004300"/>
    </source>
</evidence>
<evidence type="ECO:0000256" key="35">
    <source>
        <dbReference type="SAM" id="MobiDB-lite"/>
    </source>
</evidence>
<evidence type="ECO:0000256" key="29">
    <source>
        <dbReference type="ARBA" id="ARBA00048287"/>
    </source>
</evidence>